<dbReference type="InterPro" id="IPR038765">
    <property type="entry name" value="Papain-like_cys_pep_sf"/>
</dbReference>
<name>A0A1R3RQQ0_ASPC5</name>
<dbReference type="GO" id="GO:0016407">
    <property type="term" value="F:acetyltransferase activity"/>
    <property type="evidence" value="ECO:0007669"/>
    <property type="project" value="InterPro"/>
</dbReference>
<organism evidence="2 3">
    <name type="scientific">Aspergillus carbonarius (strain ITEM 5010)</name>
    <dbReference type="NCBI Taxonomy" id="602072"/>
    <lineage>
        <taxon>Eukaryota</taxon>
        <taxon>Fungi</taxon>
        <taxon>Dikarya</taxon>
        <taxon>Ascomycota</taxon>
        <taxon>Pezizomycotina</taxon>
        <taxon>Eurotiomycetes</taxon>
        <taxon>Eurotiomycetidae</taxon>
        <taxon>Eurotiales</taxon>
        <taxon>Aspergillaceae</taxon>
        <taxon>Aspergillus</taxon>
        <taxon>Aspergillus subgen. Circumdati</taxon>
    </lineage>
</organism>
<dbReference type="PANTHER" id="PTHR11786:SF0">
    <property type="entry name" value="ARYLAMINE N-ACETYLTRANSFERASE 4-RELATED"/>
    <property type="match status" value="1"/>
</dbReference>
<dbReference type="STRING" id="602072.A0A1R3RQQ0"/>
<evidence type="ECO:0000256" key="1">
    <source>
        <dbReference type="ARBA" id="ARBA00006547"/>
    </source>
</evidence>
<sequence>MSSAIDWSRRPTYSQEQLGRYFDRIGLPEKYRKSPVIQAGATIDGEAALDFLRVLQRYQVAAVPFENLSLHYAAHRGISIDPDSLFEKIVDSPSERGGYCMENSGLFGTVLRSLGYEVTAVGGRVNEAAQPMSASKNWKGPKYDGWNHMVNLITLGQQKYLVDVGFGSNGPHQPVPLVHAYEFHNVGEQCGRLVYGPIPQHTSKGQTLWQYEIRNGDGPWTPAYCFTETEFLPEDFTIINYYMSTSRESWFTFNVLCVRMLLDEEGEQLVGDLTLFNDTLKRRLGATAEVLEKFTSEEERVVALEKLFKIRLSPADRGGIRRTISEIL</sequence>
<dbReference type="SUPFAM" id="SSF54001">
    <property type="entry name" value="Cysteine proteinases"/>
    <property type="match status" value="1"/>
</dbReference>
<gene>
    <name evidence="2" type="ORF">ASPCADRAFT_167960</name>
</gene>
<dbReference type="InterPro" id="IPR053710">
    <property type="entry name" value="Arylamine_NAT_domain_sf"/>
</dbReference>
<dbReference type="Proteomes" id="UP000188318">
    <property type="component" value="Unassembled WGS sequence"/>
</dbReference>
<reference evidence="3" key="1">
    <citation type="journal article" date="2017" name="Genome Biol.">
        <title>Comparative genomics reveals high biological diversity and specific adaptations in the industrially and medically important fungal genus Aspergillus.</title>
        <authorList>
            <person name="de Vries R.P."/>
            <person name="Riley R."/>
            <person name="Wiebenga A."/>
            <person name="Aguilar-Osorio G."/>
            <person name="Amillis S."/>
            <person name="Uchima C.A."/>
            <person name="Anderluh G."/>
            <person name="Asadollahi M."/>
            <person name="Askin M."/>
            <person name="Barry K."/>
            <person name="Battaglia E."/>
            <person name="Bayram O."/>
            <person name="Benocci T."/>
            <person name="Braus-Stromeyer S.A."/>
            <person name="Caldana C."/>
            <person name="Canovas D."/>
            <person name="Cerqueira G.C."/>
            <person name="Chen F."/>
            <person name="Chen W."/>
            <person name="Choi C."/>
            <person name="Clum A."/>
            <person name="Dos Santos R.A."/>
            <person name="Damasio A.R."/>
            <person name="Diallinas G."/>
            <person name="Emri T."/>
            <person name="Fekete E."/>
            <person name="Flipphi M."/>
            <person name="Freyberg S."/>
            <person name="Gallo A."/>
            <person name="Gournas C."/>
            <person name="Habgood R."/>
            <person name="Hainaut M."/>
            <person name="Harispe M.L."/>
            <person name="Henrissat B."/>
            <person name="Hilden K.S."/>
            <person name="Hope R."/>
            <person name="Hossain A."/>
            <person name="Karabika E."/>
            <person name="Karaffa L."/>
            <person name="Karanyi Z."/>
            <person name="Krasevec N."/>
            <person name="Kuo A."/>
            <person name="Kusch H."/>
            <person name="LaButti K."/>
            <person name="Lagendijk E.L."/>
            <person name="Lapidus A."/>
            <person name="Levasseur A."/>
            <person name="Lindquist E."/>
            <person name="Lipzen A."/>
            <person name="Logrieco A.F."/>
            <person name="MacCabe A."/>
            <person name="Maekelae M.R."/>
            <person name="Malavazi I."/>
            <person name="Melin P."/>
            <person name="Meyer V."/>
            <person name="Mielnichuk N."/>
            <person name="Miskei M."/>
            <person name="Molnar A.P."/>
            <person name="Mule G."/>
            <person name="Ngan C.Y."/>
            <person name="Orejas M."/>
            <person name="Orosz E."/>
            <person name="Ouedraogo J.P."/>
            <person name="Overkamp K.M."/>
            <person name="Park H.-S."/>
            <person name="Perrone G."/>
            <person name="Piumi F."/>
            <person name="Punt P.J."/>
            <person name="Ram A.F."/>
            <person name="Ramon A."/>
            <person name="Rauscher S."/>
            <person name="Record E."/>
            <person name="Riano-Pachon D.M."/>
            <person name="Robert V."/>
            <person name="Roehrig J."/>
            <person name="Ruller R."/>
            <person name="Salamov A."/>
            <person name="Salih N.S."/>
            <person name="Samson R.A."/>
            <person name="Sandor E."/>
            <person name="Sanguinetti M."/>
            <person name="Schuetze T."/>
            <person name="Sepcic K."/>
            <person name="Shelest E."/>
            <person name="Sherlock G."/>
            <person name="Sophianopoulou V."/>
            <person name="Squina F.M."/>
            <person name="Sun H."/>
            <person name="Susca A."/>
            <person name="Todd R.B."/>
            <person name="Tsang A."/>
            <person name="Unkles S.E."/>
            <person name="van de Wiele N."/>
            <person name="van Rossen-Uffink D."/>
            <person name="Oliveira J.V."/>
            <person name="Vesth T.C."/>
            <person name="Visser J."/>
            <person name="Yu J.-H."/>
            <person name="Zhou M."/>
            <person name="Andersen M.R."/>
            <person name="Archer D.B."/>
            <person name="Baker S.E."/>
            <person name="Benoit I."/>
            <person name="Brakhage A.A."/>
            <person name="Braus G.H."/>
            <person name="Fischer R."/>
            <person name="Frisvad J.C."/>
            <person name="Goldman G.H."/>
            <person name="Houbraken J."/>
            <person name="Oakley B."/>
            <person name="Pocsi I."/>
            <person name="Scazzocchio C."/>
            <person name="Seiboth B."/>
            <person name="vanKuyk P.A."/>
            <person name="Wortman J."/>
            <person name="Dyer P.S."/>
            <person name="Grigoriev I.V."/>
        </authorList>
    </citation>
    <scope>NUCLEOTIDE SEQUENCE [LARGE SCALE GENOMIC DNA]</scope>
    <source>
        <strain evidence="3">ITEM 5010</strain>
    </source>
</reference>
<evidence type="ECO:0000313" key="2">
    <source>
        <dbReference type="EMBL" id="OOF96811.1"/>
    </source>
</evidence>
<dbReference type="Pfam" id="PF00797">
    <property type="entry name" value="Acetyltransf_2"/>
    <property type="match status" value="1"/>
</dbReference>
<dbReference type="EMBL" id="KV907498">
    <property type="protein sequence ID" value="OOF96811.1"/>
    <property type="molecule type" value="Genomic_DNA"/>
</dbReference>
<dbReference type="Gene3D" id="3.30.2140.20">
    <property type="match status" value="1"/>
</dbReference>
<comment type="similarity">
    <text evidence="1">Belongs to the arylamine N-acetyltransferase family.</text>
</comment>
<dbReference type="AlphaFoldDB" id="A0A1R3RQQ0"/>
<accession>A0A1R3RQQ0</accession>
<dbReference type="VEuPathDB" id="FungiDB:ASPCADRAFT_167960"/>
<keyword evidence="3" id="KW-1185">Reference proteome</keyword>
<dbReference type="OrthoDB" id="10260017at2759"/>
<dbReference type="PANTHER" id="PTHR11786">
    <property type="entry name" value="N-HYDROXYARYLAMINE O-ACETYLTRANSFERASE"/>
    <property type="match status" value="1"/>
</dbReference>
<evidence type="ECO:0000313" key="3">
    <source>
        <dbReference type="Proteomes" id="UP000188318"/>
    </source>
</evidence>
<protein>
    <submittedName>
        <fullName evidence="2">Uncharacterized protein</fullName>
    </submittedName>
</protein>
<dbReference type="OMA" id="FTIINYY"/>
<dbReference type="InterPro" id="IPR001447">
    <property type="entry name" value="Arylamine_N-AcTrfase"/>
</dbReference>
<proteinExistence type="inferred from homology"/>